<protein>
    <submittedName>
        <fullName evidence="2">Uncharacterized protein</fullName>
    </submittedName>
</protein>
<feature type="region of interest" description="Disordered" evidence="1">
    <location>
        <begin position="1"/>
        <end position="28"/>
    </location>
</feature>
<dbReference type="HOGENOM" id="CLU_1031547_0_0_1"/>
<dbReference type="EMBL" id="JH818015">
    <property type="protein sequence ID" value="EKC33142.1"/>
    <property type="molecule type" value="Genomic_DNA"/>
</dbReference>
<feature type="compositionally biased region" description="Acidic residues" evidence="1">
    <location>
        <begin position="1"/>
        <end position="16"/>
    </location>
</feature>
<proteinExistence type="predicted"/>
<reference evidence="2" key="1">
    <citation type="journal article" date="2012" name="Nature">
        <title>The oyster genome reveals stress adaptation and complexity of shell formation.</title>
        <authorList>
            <person name="Zhang G."/>
            <person name="Fang X."/>
            <person name="Guo X."/>
            <person name="Li L."/>
            <person name="Luo R."/>
            <person name="Xu F."/>
            <person name="Yang P."/>
            <person name="Zhang L."/>
            <person name="Wang X."/>
            <person name="Qi H."/>
            <person name="Xiong Z."/>
            <person name="Que H."/>
            <person name="Xie Y."/>
            <person name="Holland P.W."/>
            <person name="Paps J."/>
            <person name="Zhu Y."/>
            <person name="Wu F."/>
            <person name="Chen Y."/>
            <person name="Wang J."/>
            <person name="Peng C."/>
            <person name="Meng J."/>
            <person name="Yang L."/>
            <person name="Liu J."/>
            <person name="Wen B."/>
            <person name="Zhang N."/>
            <person name="Huang Z."/>
            <person name="Zhu Q."/>
            <person name="Feng Y."/>
            <person name="Mount A."/>
            <person name="Hedgecock D."/>
            <person name="Xu Z."/>
            <person name="Liu Y."/>
            <person name="Domazet-Loso T."/>
            <person name="Du Y."/>
            <person name="Sun X."/>
            <person name="Zhang S."/>
            <person name="Liu B."/>
            <person name="Cheng P."/>
            <person name="Jiang X."/>
            <person name="Li J."/>
            <person name="Fan D."/>
            <person name="Wang W."/>
            <person name="Fu W."/>
            <person name="Wang T."/>
            <person name="Wang B."/>
            <person name="Zhang J."/>
            <person name="Peng Z."/>
            <person name="Li Y."/>
            <person name="Li N."/>
            <person name="Wang J."/>
            <person name="Chen M."/>
            <person name="He Y."/>
            <person name="Tan F."/>
            <person name="Song X."/>
            <person name="Zheng Q."/>
            <person name="Huang R."/>
            <person name="Yang H."/>
            <person name="Du X."/>
            <person name="Chen L."/>
            <person name="Yang M."/>
            <person name="Gaffney P.M."/>
            <person name="Wang S."/>
            <person name="Luo L."/>
            <person name="She Z."/>
            <person name="Ming Y."/>
            <person name="Huang W."/>
            <person name="Zhang S."/>
            <person name="Huang B."/>
            <person name="Zhang Y."/>
            <person name="Qu T."/>
            <person name="Ni P."/>
            <person name="Miao G."/>
            <person name="Wang J."/>
            <person name="Wang Q."/>
            <person name="Steinberg C.E."/>
            <person name="Wang H."/>
            <person name="Li N."/>
            <person name="Qian L."/>
            <person name="Zhang G."/>
            <person name="Li Y."/>
            <person name="Yang H."/>
            <person name="Liu X."/>
            <person name="Wang J."/>
            <person name="Yin Y."/>
            <person name="Wang J."/>
        </authorList>
    </citation>
    <scope>NUCLEOTIDE SEQUENCE [LARGE SCALE GENOMIC DNA]</scope>
    <source>
        <strain evidence="2">05x7-T-G4-1.051#20</strain>
    </source>
</reference>
<dbReference type="InParanoid" id="K1Q8W4"/>
<accession>K1Q8W4</accession>
<dbReference type="PANTHER" id="PTHR33480:SF1">
    <property type="entry name" value="TYR RECOMBINASE DOMAIN-CONTAINING PROTEIN"/>
    <property type="match status" value="1"/>
</dbReference>
<gene>
    <name evidence="2" type="ORF">CGI_10016461</name>
</gene>
<name>K1Q8W4_MAGGI</name>
<dbReference type="PANTHER" id="PTHR33480">
    <property type="entry name" value="SET DOMAIN-CONTAINING PROTEIN-RELATED"/>
    <property type="match status" value="1"/>
</dbReference>
<sequence>MEEAAPEVREEPEDRDAEIAADPHPSDLTTADIQTRITTIGTKNTESLGDTATTFCGGGGGGGRDTITAARRKDLSYRRTLAAAQEVEAATLATIKKELVTPHSCHCTLAAAQELRHAIKKDSVHAGDLPTKGPLPQGRADCLNPSTAIKLGYDLSRLTNAKLGIGIKEGNDKAKTEAGEFLQLLKMEWSVKVTKLARVTLDVRRFNKKKELPDPSDIEKLAAYLVREIKKLDMTISNSSEILFREAVVLAKTRLLLYNRRRPGELECLR</sequence>
<evidence type="ECO:0000256" key="1">
    <source>
        <dbReference type="SAM" id="MobiDB-lite"/>
    </source>
</evidence>
<dbReference type="AlphaFoldDB" id="K1Q8W4"/>
<organism evidence="2">
    <name type="scientific">Magallana gigas</name>
    <name type="common">Pacific oyster</name>
    <name type="synonym">Crassostrea gigas</name>
    <dbReference type="NCBI Taxonomy" id="29159"/>
    <lineage>
        <taxon>Eukaryota</taxon>
        <taxon>Metazoa</taxon>
        <taxon>Spiralia</taxon>
        <taxon>Lophotrochozoa</taxon>
        <taxon>Mollusca</taxon>
        <taxon>Bivalvia</taxon>
        <taxon>Autobranchia</taxon>
        <taxon>Pteriomorphia</taxon>
        <taxon>Ostreida</taxon>
        <taxon>Ostreoidea</taxon>
        <taxon>Ostreidae</taxon>
        <taxon>Magallana</taxon>
    </lineage>
</organism>
<evidence type="ECO:0000313" key="2">
    <source>
        <dbReference type="EMBL" id="EKC33142.1"/>
    </source>
</evidence>